<dbReference type="AlphaFoldDB" id="A0A3B0SHR4"/>
<evidence type="ECO:0000313" key="2">
    <source>
        <dbReference type="EMBL" id="VAW00369.1"/>
    </source>
</evidence>
<name>A0A3B0SHR4_9ZZZZ</name>
<feature type="compositionally biased region" description="Basic and acidic residues" evidence="1">
    <location>
        <begin position="170"/>
        <end position="183"/>
    </location>
</feature>
<protein>
    <submittedName>
        <fullName evidence="2">Flp pilus assembly protein CpaD</fullName>
    </submittedName>
</protein>
<reference evidence="2" key="1">
    <citation type="submission" date="2018-06" db="EMBL/GenBank/DDBJ databases">
        <authorList>
            <person name="Zhirakovskaya E."/>
        </authorList>
    </citation>
    <scope>NUCLEOTIDE SEQUENCE</scope>
</reference>
<proteinExistence type="predicted"/>
<evidence type="ECO:0000256" key="1">
    <source>
        <dbReference type="SAM" id="MobiDB-lite"/>
    </source>
</evidence>
<dbReference type="PROSITE" id="PS51257">
    <property type="entry name" value="PROKAR_LIPOPROTEIN"/>
    <property type="match status" value="1"/>
</dbReference>
<feature type="compositionally biased region" description="Basic and acidic residues" evidence="1">
    <location>
        <begin position="190"/>
        <end position="199"/>
    </location>
</feature>
<dbReference type="InterPro" id="IPR019027">
    <property type="entry name" value="Pilus_biogenesis_CpaD-related"/>
</dbReference>
<dbReference type="EMBL" id="UOEF01000302">
    <property type="protein sequence ID" value="VAW00369.1"/>
    <property type="molecule type" value="Genomic_DNA"/>
</dbReference>
<sequence length="199" mass="21213">MRYVSAVIITTLGLSVAACGSTTANRTVNSERQAVVTRSNYILDLNVSSGELSSSEQRRLAGWFDALELGYGDRISIEDPSYSGGSAARDAIESQVAQYGLLVSDLAPVTEGYVPAGAMRVVVSRSTAEVPGCPDWSNRSHTDFQGRTSANYGCGINSTMAAMIADPEDLVRGQHADGEDQRQASKAIRAYRDKNVGGR</sequence>
<dbReference type="Pfam" id="PF09476">
    <property type="entry name" value="Pilus_CpaD"/>
    <property type="match status" value="1"/>
</dbReference>
<organism evidence="2">
    <name type="scientific">hydrothermal vent metagenome</name>
    <dbReference type="NCBI Taxonomy" id="652676"/>
    <lineage>
        <taxon>unclassified sequences</taxon>
        <taxon>metagenomes</taxon>
        <taxon>ecological metagenomes</taxon>
    </lineage>
</organism>
<gene>
    <name evidence="2" type="ORF">MNBD_ALPHA04-2359</name>
</gene>
<feature type="region of interest" description="Disordered" evidence="1">
    <location>
        <begin position="170"/>
        <end position="199"/>
    </location>
</feature>
<accession>A0A3B0SHR4</accession>